<evidence type="ECO:0000313" key="1">
    <source>
        <dbReference type="EMBL" id="KAI8046576.1"/>
    </source>
</evidence>
<protein>
    <submittedName>
        <fullName evidence="1">Uncharacterized protein</fullName>
    </submittedName>
</protein>
<dbReference type="EMBL" id="JAMKOV010000001">
    <property type="protein sequence ID" value="KAI8046576.1"/>
    <property type="molecule type" value="Genomic_DNA"/>
</dbReference>
<comment type="caution">
    <text evidence="1">The sequence shown here is derived from an EMBL/GenBank/DDBJ whole genome shotgun (WGS) entry which is preliminary data.</text>
</comment>
<keyword evidence="2" id="KW-1185">Reference proteome</keyword>
<feature type="non-terminal residue" evidence="1">
    <location>
        <position position="1"/>
    </location>
</feature>
<gene>
    <name evidence="1" type="ORF">M5D96_002787</name>
</gene>
<dbReference type="Proteomes" id="UP001059596">
    <property type="component" value="Chromosome 3R"/>
</dbReference>
<proteinExistence type="predicted"/>
<reference evidence="1" key="1">
    <citation type="journal article" date="2023" name="Genome Biol. Evol.">
        <title>Long-read-based Genome Assembly of Drosophila gunungcola Reveals Fewer Chemosensory Genes in Flower-breeding Species.</title>
        <authorList>
            <person name="Negi A."/>
            <person name="Liao B.Y."/>
            <person name="Yeh S.D."/>
        </authorList>
    </citation>
    <scope>NUCLEOTIDE SEQUENCE</scope>
    <source>
        <strain evidence="1">Sukarami</strain>
    </source>
</reference>
<name>A0A9P9Z0N6_9MUSC</name>
<organism evidence="1 2">
    <name type="scientific">Drosophila gunungcola</name>
    <name type="common">fruit fly</name>
    <dbReference type="NCBI Taxonomy" id="103775"/>
    <lineage>
        <taxon>Eukaryota</taxon>
        <taxon>Metazoa</taxon>
        <taxon>Ecdysozoa</taxon>
        <taxon>Arthropoda</taxon>
        <taxon>Hexapoda</taxon>
        <taxon>Insecta</taxon>
        <taxon>Pterygota</taxon>
        <taxon>Neoptera</taxon>
        <taxon>Endopterygota</taxon>
        <taxon>Diptera</taxon>
        <taxon>Brachycera</taxon>
        <taxon>Muscomorpha</taxon>
        <taxon>Ephydroidea</taxon>
        <taxon>Drosophilidae</taxon>
        <taxon>Drosophila</taxon>
        <taxon>Sophophora</taxon>
    </lineage>
</organism>
<dbReference type="AlphaFoldDB" id="A0A9P9Z0N6"/>
<sequence length="44" mass="4625">IKATSSSSEKTFSSTCGFSPLGCSLLPCSSLGNEVLWRMRDGLA</sequence>
<evidence type="ECO:0000313" key="2">
    <source>
        <dbReference type="Proteomes" id="UP001059596"/>
    </source>
</evidence>
<accession>A0A9P9Z0N6</accession>